<dbReference type="PANTHER" id="PTHR24148:SF73">
    <property type="entry name" value="HET DOMAIN PROTEIN (AFU_ORTHOLOGUE AFUA_8G01020)"/>
    <property type="match status" value="1"/>
</dbReference>
<keyword evidence="3" id="KW-1185">Reference proteome</keyword>
<proteinExistence type="predicted"/>
<evidence type="ECO:0000259" key="1">
    <source>
        <dbReference type="Pfam" id="PF06985"/>
    </source>
</evidence>
<reference evidence="2 3" key="1">
    <citation type="submission" date="2021-02" db="EMBL/GenBank/DDBJ databases">
        <title>Genome assembly of Pseudopithomyces chartarum.</title>
        <authorList>
            <person name="Jauregui R."/>
            <person name="Singh J."/>
            <person name="Voisey C."/>
        </authorList>
    </citation>
    <scope>NUCLEOTIDE SEQUENCE [LARGE SCALE GENOMIC DNA]</scope>
    <source>
        <strain evidence="2 3">AGR01</strain>
    </source>
</reference>
<dbReference type="Proteomes" id="UP001280581">
    <property type="component" value="Unassembled WGS sequence"/>
</dbReference>
<comment type="caution">
    <text evidence="2">The sequence shown here is derived from an EMBL/GenBank/DDBJ whole genome shotgun (WGS) entry which is preliminary data.</text>
</comment>
<evidence type="ECO:0000313" key="2">
    <source>
        <dbReference type="EMBL" id="KAK3208235.1"/>
    </source>
</evidence>
<gene>
    <name evidence="2" type="ORF">GRF29_77g75119</name>
</gene>
<dbReference type="InterPro" id="IPR010730">
    <property type="entry name" value="HET"/>
</dbReference>
<dbReference type="Pfam" id="PF06985">
    <property type="entry name" value="HET"/>
    <property type="match status" value="1"/>
</dbReference>
<dbReference type="AlphaFoldDB" id="A0AAN6RGV9"/>
<accession>A0AAN6RGV9</accession>
<dbReference type="PANTHER" id="PTHR24148">
    <property type="entry name" value="ANKYRIN REPEAT DOMAIN-CONTAINING PROTEIN 39 HOMOLOG-RELATED"/>
    <property type="match status" value="1"/>
</dbReference>
<dbReference type="EMBL" id="WVTA01000007">
    <property type="protein sequence ID" value="KAK3208235.1"/>
    <property type="molecule type" value="Genomic_DNA"/>
</dbReference>
<name>A0AAN6RGV9_9PLEO</name>
<protein>
    <recommendedName>
        <fullName evidence="1">Heterokaryon incompatibility domain-containing protein</fullName>
    </recommendedName>
</protein>
<organism evidence="2 3">
    <name type="scientific">Pseudopithomyces chartarum</name>
    <dbReference type="NCBI Taxonomy" id="1892770"/>
    <lineage>
        <taxon>Eukaryota</taxon>
        <taxon>Fungi</taxon>
        <taxon>Dikarya</taxon>
        <taxon>Ascomycota</taxon>
        <taxon>Pezizomycotina</taxon>
        <taxon>Dothideomycetes</taxon>
        <taxon>Pleosporomycetidae</taxon>
        <taxon>Pleosporales</taxon>
        <taxon>Massarineae</taxon>
        <taxon>Didymosphaeriaceae</taxon>
        <taxon>Pseudopithomyces</taxon>
    </lineage>
</organism>
<feature type="domain" description="Heterokaryon incompatibility" evidence="1">
    <location>
        <begin position="42"/>
        <end position="197"/>
    </location>
</feature>
<evidence type="ECO:0000313" key="3">
    <source>
        <dbReference type="Proteomes" id="UP001280581"/>
    </source>
</evidence>
<dbReference type="InterPro" id="IPR052895">
    <property type="entry name" value="HetReg/Transcr_Mod"/>
</dbReference>
<sequence>MALYPALLNGTTETRILTLTQIDPFRGRLEVVSLSDVQFGIYTALSYTWKNPMTVAKEEPINRRPSMPNTIEINEHLLPITRNLGDALRYLFVRGERRLWIDAICINQHDMQERGNQVGLMGRIYAASKKVVVWLGPHADNSDLAMDFLARLAAGPCGTDRLKWLLNLCEQEYTKHWTAVHSLLHRNWWKRAWVIQEAVLARELQMACGDRLLSESQLAALQDLFTKFWFHMFPSPTIRAIGMTSRDLERLLNPLRMRLYIRQGRKLGCLPSLFLTKDTIASDPKDLLFAKYGLIGTKAVRLYSPDYSSSVEKVCTEFAWQYIQQEQDLSILCYSGIPLNKRRSTFPTWLPDWGPSKPSYPLQCSWSNDGIAWPNWRASGNTLPAVQLLDNGRILDAEGTFIDLIDGVQFDPWCKSDVERQEGVQSKSRTTAFKTHADIFEALYRTVVADTHRKEAPLESVQAEAVFGSLFAKACHECDQVLDVLGEIPGTLPKAPRKGASNIEKRWHGMRHLEIGGRSLRDIVEEAYQAYQDERHPLDRPRSEFPDWPGWEHSFGQAMYHRRLFTTVEGYFGIGPRTLYTGDRVCLLKGHTRKTSTNEIITSLKDGFCGHNNILISRLPLDHLNSSSWSKLLRIFHEPDARVTVNEDKLVSSKQGWRVVEDGFISTGSPSKYFGMFREVPQKLRSADGTYEFYRSRMDAHSPHAISINRATLLNLLVLSNARTIYEYSDSSGYRGAFGSWTGQWYINWRAGQPAVVTLKPHDSHTPATDVYAPTFPARIDRNVQMMAGVVVDTIAPQSFSVAFPGRLAPGRYRLEHQKKGFGLSHGSRHIYNMNGGKVFEIDFLFPRPIGDSDAAGDLQLQLPSLQADRHAVLEVLLLEHDILEEALDKLPWANLSWSMHRGMRDLLTTFARDRMDQHRSKLAEQLRDAAQKYHTQLVDLGWNSDFAKMQMGDMAASAVLAGRGNSGDAVRIVTALAEQIHGGTREQRDTTTFWRSKGPKSGIQLEPEEIVALVKCFVLEWSQDFNYQMYHQLPIEILFG</sequence>